<comment type="cofactor">
    <cofactor evidence="1">
        <name>Mg(2+)</name>
        <dbReference type="ChEBI" id="CHEBI:18420"/>
    </cofactor>
</comment>
<dbReference type="SFLD" id="SFLDG01020">
    <property type="entry name" value="Terpene_Cyclase_Like_2"/>
    <property type="match status" value="1"/>
</dbReference>
<dbReference type="PANTHER" id="PTHR35201:SF4">
    <property type="entry name" value="BETA-PINACENE SYNTHASE-RELATED"/>
    <property type="match status" value="1"/>
</dbReference>
<keyword evidence="1" id="KW-0460">Magnesium</keyword>
<reference evidence="2 3" key="1">
    <citation type="submission" date="2016-11" db="EMBL/GenBank/DDBJ databases">
        <authorList>
            <person name="Jaros S."/>
            <person name="Januszkiewicz K."/>
            <person name="Wedrychowicz H."/>
        </authorList>
    </citation>
    <scope>NUCLEOTIDE SEQUENCE [LARGE SCALE GENOMIC DNA]</scope>
    <source>
        <strain evidence="2 3">DSM 27406</strain>
    </source>
</reference>
<dbReference type="Proteomes" id="UP000184420">
    <property type="component" value="Unassembled WGS sequence"/>
</dbReference>
<sequence>MPQFKLYAIPKLHCPFIPYENALLAEKVETHTRLWLRKFSLIKSPEHEQFYTRQKFASMIVSSYPFATEEALFVWCDLNTYLFLLDDDLDETTMINSMAAMQHLADKYFSILTEGLSNDCNDNMLIAFSDIWKRLSSIGTATWLTIFIENIRDMFLGGKWQLSTALAGDAPTLKSYIEMRQYLGAAHLATDSMPLMAACQLPGQVKSDQIYKNMIINARNVICYSNDLFSLGKELEQSTSGADFNLVTVLMKFYNLTIENGITAAAKFHDDEMNLFIANSLELMNRYPAFREELHKQIMALKYLISGNVFWSTKISTRYPHIYDNVPRGIIQS</sequence>
<dbReference type="GO" id="GO:0046872">
    <property type="term" value="F:metal ion binding"/>
    <property type="evidence" value="ECO:0007669"/>
    <property type="project" value="UniProtKB-KW"/>
</dbReference>
<dbReference type="SFLD" id="SFLDS00005">
    <property type="entry name" value="Isoprenoid_Synthase_Type_I"/>
    <property type="match status" value="1"/>
</dbReference>
<dbReference type="InterPro" id="IPR008949">
    <property type="entry name" value="Isoprenoid_synthase_dom_sf"/>
</dbReference>
<keyword evidence="1" id="KW-0456">Lyase</keyword>
<gene>
    <name evidence="2" type="ORF">SAMN05444266_103121</name>
</gene>
<evidence type="ECO:0000313" key="2">
    <source>
        <dbReference type="EMBL" id="SHL37567.1"/>
    </source>
</evidence>
<dbReference type="Pfam" id="PF19086">
    <property type="entry name" value="Terpene_syn_C_2"/>
    <property type="match status" value="1"/>
</dbReference>
<dbReference type="EMBL" id="FRBL01000003">
    <property type="protein sequence ID" value="SHL37567.1"/>
    <property type="molecule type" value="Genomic_DNA"/>
</dbReference>
<dbReference type="AlphaFoldDB" id="A0A1M7A4D6"/>
<dbReference type="GO" id="GO:0010333">
    <property type="term" value="F:terpene synthase activity"/>
    <property type="evidence" value="ECO:0007669"/>
    <property type="project" value="InterPro"/>
</dbReference>
<keyword evidence="3" id="KW-1185">Reference proteome</keyword>
<comment type="similarity">
    <text evidence="1">Belongs to the terpene synthase family.</text>
</comment>
<keyword evidence="1" id="KW-0479">Metal-binding</keyword>
<protein>
    <recommendedName>
        <fullName evidence="1">Terpene synthase</fullName>
        <ecNumber evidence="1">4.2.3.-</ecNumber>
    </recommendedName>
</protein>
<dbReference type="EC" id="4.2.3.-" evidence="1"/>
<organism evidence="2 3">
    <name type="scientific">Chitinophaga jiangningensis</name>
    <dbReference type="NCBI Taxonomy" id="1419482"/>
    <lineage>
        <taxon>Bacteria</taxon>
        <taxon>Pseudomonadati</taxon>
        <taxon>Bacteroidota</taxon>
        <taxon>Chitinophagia</taxon>
        <taxon>Chitinophagales</taxon>
        <taxon>Chitinophagaceae</taxon>
        <taxon>Chitinophaga</taxon>
    </lineage>
</organism>
<proteinExistence type="inferred from homology"/>
<evidence type="ECO:0000313" key="3">
    <source>
        <dbReference type="Proteomes" id="UP000184420"/>
    </source>
</evidence>
<evidence type="ECO:0000256" key="1">
    <source>
        <dbReference type="RuleBase" id="RU366034"/>
    </source>
</evidence>
<name>A0A1M7A4D6_9BACT</name>
<dbReference type="STRING" id="1419482.SAMN05444266_103121"/>
<accession>A0A1M7A4D6</accession>
<dbReference type="OrthoDB" id="2989600at2"/>
<dbReference type="SUPFAM" id="SSF48576">
    <property type="entry name" value="Terpenoid synthases"/>
    <property type="match status" value="1"/>
</dbReference>
<dbReference type="InterPro" id="IPR034686">
    <property type="entry name" value="Terpene_cyclase-like_2"/>
</dbReference>
<dbReference type="PANTHER" id="PTHR35201">
    <property type="entry name" value="TERPENE SYNTHASE"/>
    <property type="match status" value="1"/>
</dbReference>
<dbReference type="Gene3D" id="1.10.600.10">
    <property type="entry name" value="Farnesyl Diphosphate Synthase"/>
    <property type="match status" value="1"/>
</dbReference>
<dbReference type="RefSeq" id="WP_073079794.1">
    <property type="nucleotide sequence ID" value="NZ_FRBL01000003.1"/>
</dbReference>